<evidence type="ECO:0000256" key="3">
    <source>
        <dbReference type="ARBA" id="ARBA00023163"/>
    </source>
</evidence>
<reference evidence="6 7" key="1">
    <citation type="submission" date="2018-08" db="EMBL/GenBank/DDBJ databases">
        <title>A genome reference for cultivated species of the human gut microbiota.</title>
        <authorList>
            <person name="Zou Y."/>
            <person name="Xue W."/>
            <person name="Luo G."/>
        </authorList>
    </citation>
    <scope>NUCLEOTIDE SEQUENCE [LARGE SCALE GENOMIC DNA]</scope>
    <source>
        <strain evidence="6 7">AM07-24</strain>
    </source>
</reference>
<dbReference type="InterPro" id="IPR001347">
    <property type="entry name" value="SIS_dom"/>
</dbReference>
<dbReference type="AlphaFoldDB" id="A0A415E104"/>
<dbReference type="PROSITE" id="PS51071">
    <property type="entry name" value="HTH_RPIR"/>
    <property type="match status" value="1"/>
</dbReference>
<dbReference type="GO" id="GO:0003677">
    <property type="term" value="F:DNA binding"/>
    <property type="evidence" value="ECO:0007669"/>
    <property type="project" value="UniProtKB-KW"/>
</dbReference>
<dbReference type="CDD" id="cd05013">
    <property type="entry name" value="SIS_RpiR"/>
    <property type="match status" value="1"/>
</dbReference>
<keyword evidence="2" id="KW-0238">DNA-binding</keyword>
<sequence length="279" mass="31497">MSSITERIQQANLTKKERTIIEKITRDIEKTAFLNGIGLAERYDVSATFITRLIQKLGYEKFADFKKELRDRYQRMTFPKDMYRHFLEGGGGNIVKASITRDVQNISNMETLLDKKMLNKVVSAIERSDTVYMVAMFGSEIAVDALFYYLGRLGMKRRKVKGVGLSKKIEFTNIGKDDVLVAFSSQRIVKEVVAAAEYAKKQGAKTVAITDNATNPLACACDYTLLSPVKGVAIDYTNAATIAMINVIVNCLAERDPEKVQAQLEEDERLWKNKDIFCM</sequence>
<dbReference type="Proteomes" id="UP000284841">
    <property type="component" value="Unassembled WGS sequence"/>
</dbReference>
<dbReference type="InterPro" id="IPR000281">
    <property type="entry name" value="HTH_RpiR"/>
</dbReference>
<dbReference type="GO" id="GO:1901135">
    <property type="term" value="P:carbohydrate derivative metabolic process"/>
    <property type="evidence" value="ECO:0007669"/>
    <property type="project" value="InterPro"/>
</dbReference>
<dbReference type="RefSeq" id="WP_067534174.1">
    <property type="nucleotide sequence ID" value="NZ_AP025567.1"/>
</dbReference>
<dbReference type="STRING" id="1776384.GCA_900086585_00788"/>
<accession>A0A415E104</accession>
<dbReference type="InterPro" id="IPR047640">
    <property type="entry name" value="RpiR-like"/>
</dbReference>
<dbReference type="InterPro" id="IPR046348">
    <property type="entry name" value="SIS_dom_sf"/>
</dbReference>
<dbReference type="Pfam" id="PF01380">
    <property type="entry name" value="SIS"/>
    <property type="match status" value="1"/>
</dbReference>
<dbReference type="Gene3D" id="3.40.50.10490">
    <property type="entry name" value="Glucose-6-phosphate isomerase like protein, domain 1"/>
    <property type="match status" value="1"/>
</dbReference>
<dbReference type="PANTHER" id="PTHR30514">
    <property type="entry name" value="GLUCOKINASE"/>
    <property type="match status" value="1"/>
</dbReference>
<dbReference type="InterPro" id="IPR009057">
    <property type="entry name" value="Homeodomain-like_sf"/>
</dbReference>
<evidence type="ECO:0000313" key="6">
    <source>
        <dbReference type="EMBL" id="RHJ87315.1"/>
    </source>
</evidence>
<protein>
    <submittedName>
        <fullName evidence="6">MurR/RpiR family transcriptional regulator</fullName>
    </submittedName>
</protein>
<dbReference type="InterPro" id="IPR036388">
    <property type="entry name" value="WH-like_DNA-bd_sf"/>
</dbReference>
<dbReference type="EMBL" id="QRMS01000003">
    <property type="protein sequence ID" value="RHJ87315.1"/>
    <property type="molecule type" value="Genomic_DNA"/>
</dbReference>
<dbReference type="OrthoDB" id="2930at2"/>
<gene>
    <name evidence="6" type="ORF">DW099_11490</name>
</gene>
<keyword evidence="7" id="KW-1185">Reference proteome</keyword>
<evidence type="ECO:0000256" key="2">
    <source>
        <dbReference type="ARBA" id="ARBA00023125"/>
    </source>
</evidence>
<dbReference type="InterPro" id="IPR035472">
    <property type="entry name" value="RpiR-like_SIS"/>
</dbReference>
<dbReference type="GO" id="GO:0097367">
    <property type="term" value="F:carbohydrate derivative binding"/>
    <property type="evidence" value="ECO:0007669"/>
    <property type="project" value="InterPro"/>
</dbReference>
<keyword evidence="1" id="KW-0805">Transcription regulation</keyword>
<feature type="domain" description="HTH rpiR-type" evidence="4">
    <location>
        <begin position="1"/>
        <end position="76"/>
    </location>
</feature>
<evidence type="ECO:0000256" key="1">
    <source>
        <dbReference type="ARBA" id="ARBA00023015"/>
    </source>
</evidence>
<name>A0A415E104_9FIRM</name>
<dbReference type="SUPFAM" id="SSF53697">
    <property type="entry name" value="SIS domain"/>
    <property type="match status" value="1"/>
</dbReference>
<dbReference type="PROSITE" id="PS51464">
    <property type="entry name" value="SIS"/>
    <property type="match status" value="1"/>
</dbReference>
<dbReference type="SUPFAM" id="SSF46689">
    <property type="entry name" value="Homeodomain-like"/>
    <property type="match status" value="1"/>
</dbReference>
<evidence type="ECO:0000313" key="7">
    <source>
        <dbReference type="Proteomes" id="UP000284841"/>
    </source>
</evidence>
<dbReference type="Pfam" id="PF01418">
    <property type="entry name" value="HTH_6"/>
    <property type="match status" value="1"/>
</dbReference>
<dbReference type="Gene3D" id="1.10.10.10">
    <property type="entry name" value="Winged helix-like DNA-binding domain superfamily/Winged helix DNA-binding domain"/>
    <property type="match status" value="1"/>
</dbReference>
<evidence type="ECO:0000259" key="5">
    <source>
        <dbReference type="PROSITE" id="PS51464"/>
    </source>
</evidence>
<feature type="domain" description="SIS" evidence="5">
    <location>
        <begin position="121"/>
        <end position="258"/>
    </location>
</feature>
<dbReference type="GO" id="GO:0003700">
    <property type="term" value="F:DNA-binding transcription factor activity"/>
    <property type="evidence" value="ECO:0007669"/>
    <property type="project" value="InterPro"/>
</dbReference>
<comment type="caution">
    <text evidence="6">The sequence shown here is derived from an EMBL/GenBank/DDBJ whole genome shotgun (WGS) entry which is preliminary data.</text>
</comment>
<proteinExistence type="predicted"/>
<evidence type="ECO:0000259" key="4">
    <source>
        <dbReference type="PROSITE" id="PS51071"/>
    </source>
</evidence>
<dbReference type="GeneID" id="83003187"/>
<keyword evidence="3" id="KW-0804">Transcription</keyword>
<organism evidence="6 7">
    <name type="scientific">Emergencia timonensis</name>
    <dbReference type="NCBI Taxonomy" id="1776384"/>
    <lineage>
        <taxon>Bacteria</taxon>
        <taxon>Bacillati</taxon>
        <taxon>Bacillota</taxon>
        <taxon>Clostridia</taxon>
        <taxon>Peptostreptococcales</taxon>
        <taxon>Anaerovoracaceae</taxon>
        <taxon>Emergencia</taxon>
    </lineage>
</organism>